<evidence type="ECO:0000256" key="1">
    <source>
        <dbReference type="ARBA" id="ARBA00000085"/>
    </source>
</evidence>
<dbReference type="PANTHER" id="PTHR43711">
    <property type="entry name" value="TWO-COMPONENT HISTIDINE KINASE"/>
    <property type="match status" value="1"/>
</dbReference>
<dbReference type="InterPro" id="IPR003661">
    <property type="entry name" value="HisK_dim/P_dom"/>
</dbReference>
<dbReference type="PRINTS" id="PR00344">
    <property type="entry name" value="BCTRLSENSOR"/>
</dbReference>
<accession>A0A1M5GKW1</accession>
<dbReference type="OrthoDB" id="9757990at2"/>
<dbReference type="InterPro" id="IPR005467">
    <property type="entry name" value="His_kinase_dom"/>
</dbReference>
<evidence type="ECO:0000313" key="9">
    <source>
        <dbReference type="Proteomes" id="UP000184041"/>
    </source>
</evidence>
<dbReference type="InterPro" id="IPR003594">
    <property type="entry name" value="HATPase_dom"/>
</dbReference>
<evidence type="ECO:0000256" key="6">
    <source>
        <dbReference type="ARBA" id="ARBA00023012"/>
    </source>
</evidence>
<dbReference type="SUPFAM" id="SSF47384">
    <property type="entry name" value="Homodimeric domain of signal transducing histidine kinase"/>
    <property type="match status" value="1"/>
</dbReference>
<evidence type="ECO:0000256" key="5">
    <source>
        <dbReference type="ARBA" id="ARBA00022777"/>
    </source>
</evidence>
<dbReference type="EC" id="2.7.13.3" evidence="2"/>
<keyword evidence="6" id="KW-0902">Two-component regulatory system</keyword>
<dbReference type="InterPro" id="IPR036890">
    <property type="entry name" value="HATPase_C_sf"/>
</dbReference>
<dbReference type="Proteomes" id="UP000184041">
    <property type="component" value="Unassembled WGS sequence"/>
</dbReference>
<dbReference type="RefSeq" id="WP_073066313.1">
    <property type="nucleotide sequence ID" value="NZ_FQUS01000017.1"/>
</dbReference>
<dbReference type="STRING" id="1194090.SAMN05443144_11787"/>
<comment type="catalytic activity">
    <reaction evidence="1">
        <text>ATP + protein L-histidine = ADP + protein N-phospho-L-histidine.</text>
        <dbReference type="EC" id="2.7.13.3"/>
    </reaction>
</comment>
<dbReference type="AlphaFoldDB" id="A0A1M5GKW1"/>
<evidence type="ECO:0000256" key="3">
    <source>
        <dbReference type="ARBA" id="ARBA00022553"/>
    </source>
</evidence>
<dbReference type="InterPro" id="IPR050736">
    <property type="entry name" value="Sensor_HK_Regulatory"/>
</dbReference>
<reference evidence="8 9" key="1">
    <citation type="submission" date="2016-11" db="EMBL/GenBank/DDBJ databases">
        <authorList>
            <person name="Jaros S."/>
            <person name="Januszkiewicz K."/>
            <person name="Wedrychowicz H."/>
        </authorList>
    </citation>
    <scope>NUCLEOTIDE SEQUENCE [LARGE SCALE GENOMIC DNA]</scope>
    <source>
        <strain evidence="8 9">DSM 21986</strain>
    </source>
</reference>
<evidence type="ECO:0000313" key="8">
    <source>
        <dbReference type="EMBL" id="SHG04338.1"/>
    </source>
</evidence>
<proteinExistence type="predicted"/>
<dbReference type="SMART" id="SM00388">
    <property type="entry name" value="HisKA"/>
    <property type="match status" value="1"/>
</dbReference>
<keyword evidence="4" id="KW-0808">Transferase</keyword>
<dbReference type="CDD" id="cd00082">
    <property type="entry name" value="HisKA"/>
    <property type="match status" value="1"/>
</dbReference>
<evidence type="ECO:0000256" key="2">
    <source>
        <dbReference type="ARBA" id="ARBA00012438"/>
    </source>
</evidence>
<evidence type="ECO:0000256" key="4">
    <source>
        <dbReference type="ARBA" id="ARBA00022679"/>
    </source>
</evidence>
<gene>
    <name evidence="8" type="ORF">SAMN05443144_11787</name>
</gene>
<dbReference type="PROSITE" id="PS50109">
    <property type="entry name" value="HIS_KIN"/>
    <property type="match status" value="1"/>
</dbReference>
<keyword evidence="3" id="KW-0597">Phosphoprotein</keyword>
<keyword evidence="5 8" id="KW-0418">Kinase</keyword>
<organism evidence="8 9">
    <name type="scientific">Fodinibius roseus</name>
    <dbReference type="NCBI Taxonomy" id="1194090"/>
    <lineage>
        <taxon>Bacteria</taxon>
        <taxon>Pseudomonadati</taxon>
        <taxon>Balneolota</taxon>
        <taxon>Balneolia</taxon>
        <taxon>Balneolales</taxon>
        <taxon>Balneolaceae</taxon>
        <taxon>Fodinibius</taxon>
    </lineage>
</organism>
<dbReference type="EMBL" id="FQUS01000017">
    <property type="protein sequence ID" value="SHG04338.1"/>
    <property type="molecule type" value="Genomic_DNA"/>
</dbReference>
<sequence>MEQVQYVRRDEDRTSSSKKRYGRYSKIRLDQAYKYAFEEFYGKTTITEHLSKLVEKNPIAGGAYLYLSLIQDVLLTKTGEVEEADLTESDEQILFSNTPLGGGDHYFQPVAVKGHVIGYLAVQLSGVSCDDILLREMADAYSVLIARELEIMSRQRQFDVKLQQIAEREQELEKKQEYNLRLLSITSHDLNSPISAISGYVDLMGECIKRGGQDNYNRLNKYHRRIDLGLSEVMGMLKQFSDLSKIESGTISLNLVEVNLNWPVRKVCDLLESQAIKKDIDFTLELSEGPAFVKADVVKLKRIVYNLVSNAIKYTPVGGRIVVKIASCSDEVRVVVKDTGIGIRKRDQSKIFAPSVKLDKSKADALSSGLGLYIASFFANLMDGAISVASKLQQGSLFTVRLPRVKVYK</sequence>
<dbReference type="Pfam" id="PF00512">
    <property type="entry name" value="HisKA"/>
    <property type="match status" value="1"/>
</dbReference>
<dbReference type="InterPro" id="IPR004358">
    <property type="entry name" value="Sig_transdc_His_kin-like_C"/>
</dbReference>
<protein>
    <recommendedName>
        <fullName evidence="2">histidine kinase</fullName>
        <ecNumber evidence="2">2.7.13.3</ecNumber>
    </recommendedName>
</protein>
<keyword evidence="9" id="KW-1185">Reference proteome</keyword>
<dbReference type="SUPFAM" id="SSF55874">
    <property type="entry name" value="ATPase domain of HSP90 chaperone/DNA topoisomerase II/histidine kinase"/>
    <property type="match status" value="1"/>
</dbReference>
<dbReference type="Pfam" id="PF02518">
    <property type="entry name" value="HATPase_c"/>
    <property type="match status" value="1"/>
</dbReference>
<dbReference type="InterPro" id="IPR036097">
    <property type="entry name" value="HisK_dim/P_sf"/>
</dbReference>
<dbReference type="Gene3D" id="1.10.287.130">
    <property type="match status" value="1"/>
</dbReference>
<feature type="domain" description="Histidine kinase" evidence="7">
    <location>
        <begin position="185"/>
        <end position="406"/>
    </location>
</feature>
<evidence type="ECO:0000259" key="7">
    <source>
        <dbReference type="PROSITE" id="PS50109"/>
    </source>
</evidence>
<dbReference type="GO" id="GO:0000155">
    <property type="term" value="F:phosphorelay sensor kinase activity"/>
    <property type="evidence" value="ECO:0007669"/>
    <property type="project" value="InterPro"/>
</dbReference>
<dbReference type="SMART" id="SM00387">
    <property type="entry name" value="HATPase_c"/>
    <property type="match status" value="1"/>
</dbReference>
<name>A0A1M5GKW1_9BACT</name>
<dbReference type="PANTHER" id="PTHR43711:SF1">
    <property type="entry name" value="HISTIDINE KINASE 1"/>
    <property type="match status" value="1"/>
</dbReference>
<dbReference type="Gene3D" id="3.30.565.10">
    <property type="entry name" value="Histidine kinase-like ATPase, C-terminal domain"/>
    <property type="match status" value="1"/>
</dbReference>